<name>A0A367P8M3_CUPNE</name>
<dbReference type="InterPro" id="IPR023606">
    <property type="entry name" value="CoA-Trfase_III_dom_1_sf"/>
</dbReference>
<dbReference type="EMBL" id="QDHA01000109">
    <property type="protein sequence ID" value="RCJ04192.1"/>
    <property type="molecule type" value="Genomic_DNA"/>
</dbReference>
<keyword evidence="2" id="KW-0808">Transferase</keyword>
<gene>
    <name evidence="2" type="ORF">DDK22_33445</name>
</gene>
<dbReference type="InterPro" id="IPR044855">
    <property type="entry name" value="CoA-Trfase_III_dom3_sf"/>
</dbReference>
<dbReference type="InterPro" id="IPR003673">
    <property type="entry name" value="CoA-Trfase_fam_III"/>
</dbReference>
<dbReference type="SUPFAM" id="SSF89796">
    <property type="entry name" value="CoA-transferase family III (CaiB/BaiF)"/>
    <property type="match status" value="1"/>
</dbReference>
<dbReference type="GO" id="GO:0016740">
    <property type="term" value="F:transferase activity"/>
    <property type="evidence" value="ECO:0007669"/>
    <property type="project" value="UniProtKB-KW"/>
</dbReference>
<comment type="caution">
    <text evidence="2">The sequence shown here is derived from an EMBL/GenBank/DDBJ whole genome shotgun (WGS) entry which is preliminary data.</text>
</comment>
<dbReference type="Gene3D" id="3.30.1540.10">
    <property type="entry name" value="formyl-coa transferase, domain 3"/>
    <property type="match status" value="1"/>
</dbReference>
<dbReference type="Proteomes" id="UP000253501">
    <property type="component" value="Unassembled WGS sequence"/>
</dbReference>
<dbReference type="RefSeq" id="WP_114135669.1">
    <property type="nucleotide sequence ID" value="NZ_CP068434.1"/>
</dbReference>
<proteinExistence type="predicted"/>
<reference evidence="2 3" key="1">
    <citation type="submission" date="2018-04" db="EMBL/GenBank/DDBJ databases">
        <title>Cupriavidus necator CR12 genome sequencing and assembly.</title>
        <authorList>
            <person name="Ben Fekih I."/>
            <person name="Mazhar H.S."/>
            <person name="Bello S.K."/>
            <person name="Rensing C."/>
        </authorList>
    </citation>
    <scope>NUCLEOTIDE SEQUENCE [LARGE SCALE GENOMIC DNA]</scope>
    <source>
        <strain evidence="2 3">CR12</strain>
    </source>
</reference>
<dbReference type="PANTHER" id="PTHR48228:SF5">
    <property type="entry name" value="ALPHA-METHYLACYL-COA RACEMASE"/>
    <property type="match status" value="1"/>
</dbReference>
<dbReference type="Gene3D" id="3.40.50.10540">
    <property type="entry name" value="Crotonobetainyl-coa:carnitine coa-transferase, domain 1"/>
    <property type="match status" value="1"/>
</dbReference>
<dbReference type="AlphaFoldDB" id="A0A367P8M3"/>
<dbReference type="InterPro" id="IPR050509">
    <property type="entry name" value="CoA-transferase_III"/>
</dbReference>
<evidence type="ECO:0000256" key="1">
    <source>
        <dbReference type="SAM" id="MobiDB-lite"/>
    </source>
</evidence>
<protein>
    <submittedName>
        <fullName evidence="2">CoA transferase</fullName>
    </submittedName>
</protein>
<dbReference type="Pfam" id="PF02515">
    <property type="entry name" value="CoA_transf_3"/>
    <property type="match status" value="1"/>
</dbReference>
<sequence>MEQEVRKGPLAGVRVIELAGIGPGPLAGMLLADMGAEVLRIERPGETDLGVKRERRHDLMLRGRKPIALDLKDPQAVAAVLDLVASADALIEGYRPGVTERMGLGPDVCLARNPRLVYGRITGWGQTGPLAHTAGHDINYISLTGALNAIGRRGQPPSVPLAYLGDFAGGGMFLLAGVLAALVEAGKSGKGQVVDAAIVDGVAALGSVFHGLVAAGQWHPERGTNILDSGAHYYNVYQCKDGGWISVGPIEARFYRDLLARIGIDPASLGEQGDQDKWEAAGERLAEVFRTRTRGEWCDLLEGTDVCFAPVLSYEDAPHHRHLKARETFVEIDGVMQPAPAPRFSRTPSALPAPPRKPDVRDYEHTLAGWLPPERIEAVRALSERAATAAASGHAGHGQPHKDRQP</sequence>
<dbReference type="PANTHER" id="PTHR48228">
    <property type="entry name" value="SUCCINYL-COA--D-CITRAMALATE COA-TRANSFERASE"/>
    <property type="match status" value="1"/>
</dbReference>
<evidence type="ECO:0000313" key="3">
    <source>
        <dbReference type="Proteomes" id="UP000253501"/>
    </source>
</evidence>
<feature type="region of interest" description="Disordered" evidence="1">
    <location>
        <begin position="384"/>
        <end position="406"/>
    </location>
</feature>
<organism evidence="2 3">
    <name type="scientific">Cupriavidus necator</name>
    <name type="common">Alcaligenes eutrophus</name>
    <name type="synonym">Ralstonia eutropha</name>
    <dbReference type="NCBI Taxonomy" id="106590"/>
    <lineage>
        <taxon>Bacteria</taxon>
        <taxon>Pseudomonadati</taxon>
        <taxon>Pseudomonadota</taxon>
        <taxon>Betaproteobacteria</taxon>
        <taxon>Burkholderiales</taxon>
        <taxon>Burkholderiaceae</taxon>
        <taxon>Cupriavidus</taxon>
    </lineage>
</organism>
<accession>A0A367P8M3</accession>
<feature type="region of interest" description="Disordered" evidence="1">
    <location>
        <begin position="339"/>
        <end position="359"/>
    </location>
</feature>
<feature type="compositionally biased region" description="Low complexity" evidence="1">
    <location>
        <begin position="384"/>
        <end position="394"/>
    </location>
</feature>
<evidence type="ECO:0000313" key="2">
    <source>
        <dbReference type="EMBL" id="RCJ04192.1"/>
    </source>
</evidence>